<evidence type="ECO:0000256" key="6">
    <source>
        <dbReference type="ARBA" id="ARBA00023065"/>
    </source>
</evidence>
<evidence type="ECO:0000256" key="4">
    <source>
        <dbReference type="ARBA" id="ARBA00022692"/>
    </source>
</evidence>
<keyword evidence="5" id="KW-0732">Signal</keyword>
<keyword evidence="12" id="KW-1185">Reference proteome</keyword>
<comment type="similarity">
    <text evidence="1 10">Belongs to the alphaproteobacteria porin family.</text>
</comment>
<evidence type="ECO:0000256" key="8">
    <source>
        <dbReference type="ARBA" id="ARBA00023136"/>
    </source>
</evidence>
<evidence type="ECO:0000256" key="10">
    <source>
        <dbReference type="RuleBase" id="RU364005"/>
    </source>
</evidence>
<dbReference type="InterPro" id="IPR003684">
    <property type="entry name" value="Porin_alphabac"/>
</dbReference>
<keyword evidence="4 10" id="KW-0812">Transmembrane</keyword>
<dbReference type="EMBL" id="VWNA01000001">
    <property type="protein sequence ID" value="MQT13192.1"/>
    <property type="molecule type" value="Genomic_DNA"/>
</dbReference>
<evidence type="ECO:0000313" key="11">
    <source>
        <dbReference type="EMBL" id="MQT13192.1"/>
    </source>
</evidence>
<proteinExistence type="inferred from homology"/>
<keyword evidence="3 10" id="KW-1134">Transmembrane beta strand</keyword>
<keyword evidence="6 10" id="KW-0406">Ion transport</keyword>
<gene>
    <name evidence="11" type="ORF">F0357_11170</name>
</gene>
<comment type="function">
    <text evidence="10">Forms passive diffusion pores that allow small molecular weight hydrophilic materials across the outer membrane.</text>
</comment>
<dbReference type="GO" id="GO:0046930">
    <property type="term" value="C:pore complex"/>
    <property type="evidence" value="ECO:0007669"/>
    <property type="project" value="UniProtKB-KW"/>
</dbReference>
<reference evidence="11 12" key="1">
    <citation type="submission" date="2019-09" db="EMBL/GenBank/DDBJ databases">
        <title>Segnochrobactrum spirostomi gen. nov., sp. nov., isolated from the ciliate Spirostomum cf. yagiui and description of a novel family, Segnochrobactraceae fam. nov. within the order Rhizobiales of the class Alphaproteobacteria.</title>
        <authorList>
            <person name="Akter S."/>
            <person name="Shazib S.U.A."/>
            <person name="Shin M.K."/>
        </authorList>
    </citation>
    <scope>NUCLEOTIDE SEQUENCE [LARGE SCALE GENOMIC DNA]</scope>
    <source>
        <strain evidence="11 12">Sp-1</strain>
    </source>
</reference>
<keyword evidence="9 10" id="KW-0998">Cell outer membrane</keyword>
<name>A0A6A7Y693_9HYPH</name>
<keyword evidence="7 10" id="KW-0626">Porin</keyword>
<dbReference type="RefSeq" id="WP_153481204.1">
    <property type="nucleotide sequence ID" value="NZ_VWNA01000001.1"/>
</dbReference>
<dbReference type="GO" id="GO:0015288">
    <property type="term" value="F:porin activity"/>
    <property type="evidence" value="ECO:0007669"/>
    <property type="project" value="UniProtKB-KW"/>
</dbReference>
<dbReference type="GO" id="GO:0009279">
    <property type="term" value="C:cell outer membrane"/>
    <property type="evidence" value="ECO:0007669"/>
    <property type="project" value="UniProtKB-SubCell"/>
</dbReference>
<protein>
    <recommendedName>
        <fullName evidence="10">Porin</fullName>
    </recommendedName>
</protein>
<dbReference type="GO" id="GO:0006811">
    <property type="term" value="P:monoatomic ion transport"/>
    <property type="evidence" value="ECO:0007669"/>
    <property type="project" value="UniProtKB-KW"/>
</dbReference>
<organism evidence="11 12">
    <name type="scientific">Segnochrobactrum spirostomi</name>
    <dbReference type="NCBI Taxonomy" id="2608987"/>
    <lineage>
        <taxon>Bacteria</taxon>
        <taxon>Pseudomonadati</taxon>
        <taxon>Pseudomonadota</taxon>
        <taxon>Alphaproteobacteria</taxon>
        <taxon>Hyphomicrobiales</taxon>
        <taxon>Segnochrobactraceae</taxon>
        <taxon>Segnochrobactrum</taxon>
    </lineage>
</organism>
<keyword evidence="2 10" id="KW-0813">Transport</keyword>
<evidence type="ECO:0000313" key="12">
    <source>
        <dbReference type="Proteomes" id="UP000332515"/>
    </source>
</evidence>
<dbReference type="AlphaFoldDB" id="A0A6A7Y693"/>
<dbReference type="Pfam" id="PF02530">
    <property type="entry name" value="Porin_2"/>
    <property type="match status" value="1"/>
</dbReference>
<comment type="subcellular location">
    <subcellularLocation>
        <location evidence="10">Cell outer membrane</location>
        <topology evidence="10">Multi-pass membrane protein</topology>
    </subcellularLocation>
</comment>
<accession>A0A6A7Y693</accession>
<comment type="caution">
    <text evidence="11">The sequence shown here is derived from an EMBL/GenBank/DDBJ whole genome shotgun (WGS) entry which is preliminary data.</text>
</comment>
<evidence type="ECO:0000256" key="5">
    <source>
        <dbReference type="ARBA" id="ARBA00022729"/>
    </source>
</evidence>
<evidence type="ECO:0000256" key="3">
    <source>
        <dbReference type="ARBA" id="ARBA00022452"/>
    </source>
</evidence>
<keyword evidence="8 10" id="KW-0472">Membrane</keyword>
<evidence type="ECO:0000256" key="9">
    <source>
        <dbReference type="ARBA" id="ARBA00023237"/>
    </source>
</evidence>
<dbReference type="SUPFAM" id="SSF56935">
    <property type="entry name" value="Porins"/>
    <property type="match status" value="1"/>
</dbReference>
<dbReference type="Proteomes" id="UP000332515">
    <property type="component" value="Unassembled WGS sequence"/>
</dbReference>
<evidence type="ECO:0000256" key="2">
    <source>
        <dbReference type="ARBA" id="ARBA00022448"/>
    </source>
</evidence>
<sequence>MWAQVAMAADAPAVTTPAAPEPIDYVRVCDAQGTGYFYIPGTETCMRISGLVYYEYWVNGSDGYNQPGWYNRDLAGSLSYVRSELFVDARTATEFGDLRSHIDLRFNNYDANGSVNRTYQGNQTNLNLYQGYISWNGFTAGRIQSFYDFFTGSTYEENYEPAWSDNKLNVFAYTYKVTSGLNATVSIEDTAERRYGIINAPGYFTGTESLGYAGARYPDIVGQLNWTQSWGAVQLSAASHDVMATETAGYGVDSSKMGWAVGLGAQFNLPFLGSGDSITFQGNITQGALSYAAVNAIGPTTLVGSTTPAAADAIVVDQSGTNALQLANAWSFGGGLTHNFSPQWQLNLGASYLDVTNLTSAYDFTNTDFQANVIYMPINNFSIGAEVEYKYIAPTTGPTGNALTTLIHFERDF</sequence>
<evidence type="ECO:0000256" key="7">
    <source>
        <dbReference type="ARBA" id="ARBA00023114"/>
    </source>
</evidence>
<evidence type="ECO:0000256" key="1">
    <source>
        <dbReference type="ARBA" id="ARBA00009521"/>
    </source>
</evidence>
<comment type="domain">
    <text evidence="10">Consists of 16-stranded beta-barrel sheets, with large surface-exposed loops, that form a transmembrane pore at the center of each barrel. The pore is partially ocluded by a peptide loop that folds into the pore lumen.</text>
</comment>